<dbReference type="Proteomes" id="UP000800094">
    <property type="component" value="Unassembled WGS sequence"/>
</dbReference>
<gene>
    <name evidence="1" type="ORF">BU26DRAFT_523511</name>
</gene>
<proteinExistence type="predicted"/>
<name>A0A6A6I107_9PLEO</name>
<evidence type="ECO:0008006" key="3">
    <source>
        <dbReference type="Google" id="ProtNLM"/>
    </source>
</evidence>
<organism evidence="1 2">
    <name type="scientific">Trematosphaeria pertusa</name>
    <dbReference type="NCBI Taxonomy" id="390896"/>
    <lineage>
        <taxon>Eukaryota</taxon>
        <taxon>Fungi</taxon>
        <taxon>Dikarya</taxon>
        <taxon>Ascomycota</taxon>
        <taxon>Pezizomycotina</taxon>
        <taxon>Dothideomycetes</taxon>
        <taxon>Pleosporomycetidae</taxon>
        <taxon>Pleosporales</taxon>
        <taxon>Massarineae</taxon>
        <taxon>Trematosphaeriaceae</taxon>
        <taxon>Trematosphaeria</taxon>
    </lineage>
</organism>
<sequence>MPAVLPNLTRLLAGIPVPNTPLINASISLAHASLPTDGYNHVMRSWLNAQAIINHLPASNRSAIDQEAVGVAAVLHDMGWAFDTAFVSEDKRFEVDGAMAARAFVEREGGRAWSSKHRQQLVWDAIALHTTQDIARYKEAEVALVSGGVVTELVGPEIAKQMFGDLITVTQTEWEQIVAEFPQPGLRGYLRGVMVRLCGMKPETTYQNFVGDYGEEFLEGYEREGHRDVDLLESVLPE</sequence>
<evidence type="ECO:0000313" key="2">
    <source>
        <dbReference type="Proteomes" id="UP000800094"/>
    </source>
</evidence>
<dbReference type="PANTHER" id="PTHR35569">
    <property type="entry name" value="CYANAMIDE HYDRATASE DDI2-RELATED"/>
    <property type="match status" value="1"/>
</dbReference>
<dbReference type="PANTHER" id="PTHR35569:SF1">
    <property type="entry name" value="CYANAMIDE HYDRATASE DDI2-RELATED"/>
    <property type="match status" value="1"/>
</dbReference>
<protein>
    <recommendedName>
        <fullName evidence="3">HD domain-containing protein</fullName>
    </recommendedName>
</protein>
<dbReference type="GeneID" id="54583392"/>
<dbReference type="SUPFAM" id="SSF109604">
    <property type="entry name" value="HD-domain/PDEase-like"/>
    <property type="match status" value="1"/>
</dbReference>
<keyword evidence="2" id="KW-1185">Reference proteome</keyword>
<dbReference type="InterPro" id="IPR003607">
    <property type="entry name" value="HD/PDEase_dom"/>
</dbReference>
<dbReference type="EMBL" id="ML987204">
    <property type="protein sequence ID" value="KAF2243957.1"/>
    <property type="molecule type" value="Genomic_DNA"/>
</dbReference>
<reference evidence="1" key="1">
    <citation type="journal article" date="2020" name="Stud. Mycol.">
        <title>101 Dothideomycetes genomes: a test case for predicting lifestyles and emergence of pathogens.</title>
        <authorList>
            <person name="Haridas S."/>
            <person name="Albert R."/>
            <person name="Binder M."/>
            <person name="Bloem J."/>
            <person name="Labutti K."/>
            <person name="Salamov A."/>
            <person name="Andreopoulos B."/>
            <person name="Baker S."/>
            <person name="Barry K."/>
            <person name="Bills G."/>
            <person name="Bluhm B."/>
            <person name="Cannon C."/>
            <person name="Castanera R."/>
            <person name="Culley D."/>
            <person name="Daum C."/>
            <person name="Ezra D."/>
            <person name="Gonzalez J."/>
            <person name="Henrissat B."/>
            <person name="Kuo A."/>
            <person name="Liang C."/>
            <person name="Lipzen A."/>
            <person name="Lutzoni F."/>
            <person name="Magnuson J."/>
            <person name="Mondo S."/>
            <person name="Nolan M."/>
            <person name="Ohm R."/>
            <person name="Pangilinan J."/>
            <person name="Park H.-J."/>
            <person name="Ramirez L."/>
            <person name="Alfaro M."/>
            <person name="Sun H."/>
            <person name="Tritt A."/>
            <person name="Yoshinaga Y."/>
            <person name="Zwiers L.-H."/>
            <person name="Turgeon B."/>
            <person name="Goodwin S."/>
            <person name="Spatafora J."/>
            <person name="Crous P."/>
            <person name="Grigoriev I."/>
        </authorList>
    </citation>
    <scope>NUCLEOTIDE SEQUENCE</scope>
    <source>
        <strain evidence="1">CBS 122368</strain>
    </source>
</reference>
<evidence type="ECO:0000313" key="1">
    <source>
        <dbReference type="EMBL" id="KAF2243957.1"/>
    </source>
</evidence>
<accession>A0A6A6I107</accession>
<dbReference type="Gene3D" id="1.10.3210.10">
    <property type="entry name" value="Hypothetical protein af1432"/>
    <property type="match status" value="1"/>
</dbReference>
<dbReference type="OrthoDB" id="2378324at2759"/>
<dbReference type="RefSeq" id="XP_033678961.1">
    <property type="nucleotide sequence ID" value="XM_033830062.1"/>
</dbReference>
<dbReference type="CDD" id="cd00077">
    <property type="entry name" value="HDc"/>
    <property type="match status" value="1"/>
</dbReference>
<dbReference type="AlphaFoldDB" id="A0A6A6I107"/>